<evidence type="ECO:0008006" key="3">
    <source>
        <dbReference type="Google" id="ProtNLM"/>
    </source>
</evidence>
<dbReference type="SUPFAM" id="SSF53756">
    <property type="entry name" value="UDP-Glycosyltransferase/glycogen phosphorylase"/>
    <property type="match status" value="1"/>
</dbReference>
<reference evidence="2" key="1">
    <citation type="journal article" date="2014" name="FEMS Microbiol. Lett.">
        <title>Draft Genomic DNA Sequence of the Facultatively Methylotrophic Bacterium Acidomonas methanolica type strain MB58.</title>
        <authorList>
            <person name="Higashiura N."/>
            <person name="Hadano H."/>
            <person name="Hirakawa H."/>
            <person name="Matsutani M."/>
            <person name="Takabe S."/>
            <person name="Matsushita K."/>
            <person name="Azuma Y."/>
        </authorList>
    </citation>
    <scope>NUCLEOTIDE SEQUENCE [LARGE SCALE GENOMIC DNA]</scope>
    <source>
        <strain evidence="2">MB58</strain>
    </source>
</reference>
<proteinExistence type="predicted"/>
<comment type="caution">
    <text evidence="1">The sequence shown here is derived from an EMBL/GenBank/DDBJ whole genome shotgun (WGS) entry which is preliminary data.</text>
</comment>
<name>A0A023D732_ACIMT</name>
<dbReference type="AlphaFoldDB" id="A0A023D732"/>
<evidence type="ECO:0000313" key="2">
    <source>
        <dbReference type="Proteomes" id="UP000019760"/>
    </source>
</evidence>
<organism evidence="1 2">
    <name type="scientific">Acidomonas methanolica NBRC 104435</name>
    <dbReference type="NCBI Taxonomy" id="1231351"/>
    <lineage>
        <taxon>Bacteria</taxon>
        <taxon>Pseudomonadati</taxon>
        <taxon>Pseudomonadota</taxon>
        <taxon>Alphaproteobacteria</taxon>
        <taxon>Acetobacterales</taxon>
        <taxon>Acetobacteraceae</taxon>
        <taxon>Acidomonas</taxon>
    </lineage>
</organism>
<dbReference type="EMBL" id="BAND01000092">
    <property type="protein sequence ID" value="GAJ29977.1"/>
    <property type="molecule type" value="Genomic_DNA"/>
</dbReference>
<reference evidence="1 2" key="2">
    <citation type="journal article" date="2014" name="FEMS Microbiol. Lett.">
        <title>Draft genomic DNA sequence of the facultatively methylotrophic bacterium Acidomonas methanolica type strain MB58.</title>
        <authorList>
            <person name="Higashiura N."/>
            <person name="Hadano H."/>
            <person name="Hirakawa H."/>
            <person name="Matsutani M."/>
            <person name="Takabe S."/>
            <person name="Matsushita K."/>
            <person name="Azuma Y."/>
        </authorList>
    </citation>
    <scope>NUCLEOTIDE SEQUENCE [LARGE SCALE GENOMIC DNA]</scope>
    <source>
        <strain evidence="1 2">MB58</strain>
    </source>
</reference>
<keyword evidence="2" id="KW-1185">Reference proteome</keyword>
<dbReference type="Pfam" id="PF13692">
    <property type="entry name" value="Glyco_trans_1_4"/>
    <property type="match status" value="1"/>
</dbReference>
<protein>
    <recommendedName>
        <fullName evidence="3">Glycosyl transferase</fullName>
    </recommendedName>
</protein>
<sequence>MLEEVLPDDATLTIAGYHRSAVTLANFPRSLRITYLGEVDDVFTLYNDARFFLAPMRFAAEIPYELYEAAAHGLPIIASDILCEQTGWNVREDILKARGGEAEEFRRSAAQAYDDHVLWARLRGNALARIMMENSQKVCAQRLEKVLAY</sequence>
<evidence type="ECO:0000313" key="1">
    <source>
        <dbReference type="EMBL" id="GAJ29977.1"/>
    </source>
</evidence>
<gene>
    <name evidence="1" type="ORF">Amme_092_003</name>
</gene>
<accession>A0A023D732</accession>
<dbReference type="Proteomes" id="UP000019760">
    <property type="component" value="Unassembled WGS sequence"/>
</dbReference>
<dbReference type="Gene3D" id="3.40.50.2000">
    <property type="entry name" value="Glycogen Phosphorylase B"/>
    <property type="match status" value="1"/>
</dbReference>